<keyword evidence="1" id="KW-0805">Transcription regulation</keyword>
<dbReference type="AlphaFoldDB" id="A0A255E9C5"/>
<reference evidence="7 8" key="1">
    <citation type="submission" date="2017-07" db="EMBL/GenBank/DDBJ databases">
        <title>Draft whole genome sequences of clinical Proprionibacteriaceae strains.</title>
        <authorList>
            <person name="Bernier A.-M."/>
            <person name="Bernard K."/>
            <person name="Domingo M.-C."/>
        </authorList>
    </citation>
    <scope>NUCLEOTIDE SEQUENCE [LARGE SCALE GENOMIC DNA]</scope>
    <source>
        <strain evidence="6 7">NML 150081</strain>
        <strain evidence="5 8">NML 160184</strain>
    </source>
</reference>
<gene>
    <name evidence="6" type="ORF">CGZ91_01345</name>
    <name evidence="5" type="ORF">CGZ92_06365</name>
</gene>
<dbReference type="RefSeq" id="WP_094450545.1">
    <property type="nucleotide sequence ID" value="NZ_NMVI01000015.1"/>
</dbReference>
<keyword evidence="2" id="KW-0238">DNA-binding</keyword>
<dbReference type="Proteomes" id="UP000216533">
    <property type="component" value="Unassembled WGS sequence"/>
</dbReference>
<dbReference type="Proteomes" id="UP000216300">
    <property type="component" value="Unassembled WGS sequence"/>
</dbReference>
<dbReference type="SUPFAM" id="SSF47413">
    <property type="entry name" value="lambda repressor-like DNA-binding domains"/>
    <property type="match status" value="1"/>
</dbReference>
<name>A0A255E9C5_9ACTN</name>
<dbReference type="EMBL" id="NMVJ01000001">
    <property type="protein sequence ID" value="OYN92184.1"/>
    <property type="molecule type" value="Genomic_DNA"/>
</dbReference>
<dbReference type="Pfam" id="PF13377">
    <property type="entry name" value="Peripla_BP_3"/>
    <property type="match status" value="1"/>
</dbReference>
<evidence type="ECO:0000256" key="3">
    <source>
        <dbReference type="ARBA" id="ARBA00023163"/>
    </source>
</evidence>
<evidence type="ECO:0000256" key="1">
    <source>
        <dbReference type="ARBA" id="ARBA00023015"/>
    </source>
</evidence>
<feature type="domain" description="HTH lacI-type" evidence="4">
    <location>
        <begin position="4"/>
        <end position="59"/>
    </location>
</feature>
<dbReference type="PANTHER" id="PTHR30146:SF153">
    <property type="entry name" value="LACTOSE OPERON REPRESSOR"/>
    <property type="match status" value="1"/>
</dbReference>
<keyword evidence="3" id="KW-0804">Transcription</keyword>
<sequence length="335" mass="35800">MAVVNLKAVAHKAGVSLATASRVLSGSTYPVRDDLRQRVIEAAEELDYVPNAQAQGLLHGNPNTIGVLVGDTGDPFFSGIIAGIHQAATERRAMVTISNTRRDPQLELDAFRTLQGQRCGVVILAGSGYDDEDYQAKMEQRIRSFGRDGRATILIGRHELDVQAGRVLADNAEAGRLMGKHLADLGHRKIGILTGDPHISSTKDRVSGIMGVLPEAVALPVDPTRDGGYAGAQQLLAEHDDITAIAGTADQMAMGAMAYLREQGITVPQEMSVIGCNDIWPSRDLNPPMTSVRLPLEEMGAEAVKLSARTGDISNVDIELPVELIVRESTGPARS</sequence>
<dbReference type="InterPro" id="IPR028082">
    <property type="entry name" value="Peripla_BP_I"/>
</dbReference>
<dbReference type="SMART" id="SM00354">
    <property type="entry name" value="HTH_LACI"/>
    <property type="match status" value="1"/>
</dbReference>
<dbReference type="InterPro" id="IPR046335">
    <property type="entry name" value="LacI/GalR-like_sensor"/>
</dbReference>
<accession>A0A255EL20</accession>
<dbReference type="InterPro" id="IPR010982">
    <property type="entry name" value="Lambda_DNA-bd_dom_sf"/>
</dbReference>
<dbReference type="EMBL" id="NMVI01000015">
    <property type="protein sequence ID" value="OYN87880.1"/>
    <property type="molecule type" value="Genomic_DNA"/>
</dbReference>
<accession>A0A255E9C5</accession>
<dbReference type="CDD" id="cd06267">
    <property type="entry name" value="PBP1_LacI_sugar_binding-like"/>
    <property type="match status" value="1"/>
</dbReference>
<dbReference type="InterPro" id="IPR000843">
    <property type="entry name" value="HTH_LacI"/>
</dbReference>
<proteinExistence type="predicted"/>
<dbReference type="SUPFAM" id="SSF53822">
    <property type="entry name" value="Periplasmic binding protein-like I"/>
    <property type="match status" value="1"/>
</dbReference>
<evidence type="ECO:0000259" key="4">
    <source>
        <dbReference type="PROSITE" id="PS50932"/>
    </source>
</evidence>
<protein>
    <submittedName>
        <fullName evidence="5">LacI family transcriptional regulator</fullName>
    </submittedName>
</protein>
<evidence type="ECO:0000313" key="6">
    <source>
        <dbReference type="EMBL" id="OYN92184.1"/>
    </source>
</evidence>
<keyword evidence="7" id="KW-1185">Reference proteome</keyword>
<evidence type="ECO:0000256" key="2">
    <source>
        <dbReference type="ARBA" id="ARBA00023125"/>
    </source>
</evidence>
<dbReference type="Gene3D" id="3.40.50.2300">
    <property type="match status" value="2"/>
</dbReference>
<evidence type="ECO:0000313" key="8">
    <source>
        <dbReference type="Proteomes" id="UP000216533"/>
    </source>
</evidence>
<dbReference type="Pfam" id="PF00356">
    <property type="entry name" value="LacI"/>
    <property type="match status" value="1"/>
</dbReference>
<dbReference type="PROSITE" id="PS50932">
    <property type="entry name" value="HTH_LACI_2"/>
    <property type="match status" value="1"/>
</dbReference>
<dbReference type="PANTHER" id="PTHR30146">
    <property type="entry name" value="LACI-RELATED TRANSCRIPTIONAL REPRESSOR"/>
    <property type="match status" value="1"/>
</dbReference>
<evidence type="ECO:0000313" key="7">
    <source>
        <dbReference type="Proteomes" id="UP000216300"/>
    </source>
</evidence>
<dbReference type="GO" id="GO:0003700">
    <property type="term" value="F:DNA-binding transcription factor activity"/>
    <property type="evidence" value="ECO:0007669"/>
    <property type="project" value="TreeGrafter"/>
</dbReference>
<dbReference type="Gene3D" id="1.10.260.40">
    <property type="entry name" value="lambda repressor-like DNA-binding domains"/>
    <property type="match status" value="1"/>
</dbReference>
<evidence type="ECO:0000313" key="5">
    <source>
        <dbReference type="EMBL" id="OYN87880.1"/>
    </source>
</evidence>
<dbReference type="OrthoDB" id="3226810at2"/>
<comment type="caution">
    <text evidence="5">The sequence shown here is derived from an EMBL/GenBank/DDBJ whole genome shotgun (WGS) entry which is preliminary data.</text>
</comment>
<dbReference type="CDD" id="cd01392">
    <property type="entry name" value="HTH_LacI"/>
    <property type="match status" value="1"/>
</dbReference>
<organism evidence="5 8">
    <name type="scientific">Parenemella sanctibonifatiensis</name>
    <dbReference type="NCBI Taxonomy" id="2016505"/>
    <lineage>
        <taxon>Bacteria</taxon>
        <taxon>Bacillati</taxon>
        <taxon>Actinomycetota</taxon>
        <taxon>Actinomycetes</taxon>
        <taxon>Propionibacteriales</taxon>
        <taxon>Propionibacteriaceae</taxon>
        <taxon>Parenemella</taxon>
    </lineage>
</organism>
<dbReference type="GO" id="GO:0000976">
    <property type="term" value="F:transcription cis-regulatory region binding"/>
    <property type="evidence" value="ECO:0007669"/>
    <property type="project" value="TreeGrafter"/>
</dbReference>